<keyword evidence="10" id="KW-0443">Lipid metabolism</keyword>
<keyword evidence="5" id="KW-0444">Lipid biosynthesis</keyword>
<comment type="catalytic activity">
    <reaction evidence="16">
        <text>17beta-hydroxy-5alpha-androstan-3-one + NAD(+) = 5alpha-androstan-3,17-dione + NADH + H(+)</text>
        <dbReference type="Rhea" id="RHEA:41992"/>
        <dbReference type="ChEBI" id="CHEBI:15378"/>
        <dbReference type="ChEBI" id="CHEBI:15994"/>
        <dbReference type="ChEBI" id="CHEBI:16330"/>
        <dbReference type="ChEBI" id="CHEBI:57540"/>
        <dbReference type="ChEBI" id="CHEBI:57945"/>
    </reaction>
    <physiologicalReaction direction="left-to-right" evidence="16">
        <dbReference type="Rhea" id="RHEA:41993"/>
    </physiologicalReaction>
</comment>
<name>A0A3S1B1V4_ELYCH</name>
<evidence type="ECO:0000256" key="23">
    <source>
        <dbReference type="ARBA" id="ARBA00081936"/>
    </source>
</evidence>
<keyword evidence="9" id="KW-0520">NAD</keyword>
<dbReference type="SUPFAM" id="SSF51735">
    <property type="entry name" value="NAD(P)-binding Rossmann-fold domains"/>
    <property type="match status" value="1"/>
</dbReference>
<comment type="catalytic activity">
    <reaction evidence="15">
        <text>testosterone + NAD(+) = androst-4-ene-3,17-dione + NADH + H(+)</text>
        <dbReference type="Rhea" id="RHEA:14929"/>
        <dbReference type="ChEBI" id="CHEBI:15378"/>
        <dbReference type="ChEBI" id="CHEBI:16422"/>
        <dbReference type="ChEBI" id="CHEBI:17347"/>
        <dbReference type="ChEBI" id="CHEBI:57540"/>
        <dbReference type="ChEBI" id="CHEBI:57945"/>
        <dbReference type="EC" id="1.1.1.239"/>
    </reaction>
    <physiologicalReaction direction="left-to-right" evidence="15">
        <dbReference type="Rhea" id="RHEA:14930"/>
    </physiologicalReaction>
</comment>
<evidence type="ECO:0000313" key="27">
    <source>
        <dbReference type="Proteomes" id="UP000271974"/>
    </source>
</evidence>
<dbReference type="GO" id="GO:0008210">
    <property type="term" value="P:estrogen metabolic process"/>
    <property type="evidence" value="ECO:0007669"/>
    <property type="project" value="UniProtKB-ARBA"/>
</dbReference>
<comment type="pathway">
    <text evidence="13">Steroid biosynthesis; estrogen biosynthesis.</text>
</comment>
<keyword evidence="11" id="KW-0496">Mitochondrion</keyword>
<dbReference type="Gene3D" id="3.40.50.720">
    <property type="entry name" value="NAD(P)-binding Rossmann-like Domain"/>
    <property type="match status" value="1"/>
</dbReference>
<evidence type="ECO:0000256" key="5">
    <source>
        <dbReference type="ARBA" id="ARBA00022516"/>
    </source>
</evidence>
<dbReference type="OrthoDB" id="294295at2759"/>
<evidence type="ECO:0000256" key="1">
    <source>
        <dbReference type="ARBA" id="ARBA00004305"/>
    </source>
</evidence>
<dbReference type="PRINTS" id="PR00080">
    <property type="entry name" value="SDRFAMILY"/>
</dbReference>
<evidence type="ECO:0000256" key="9">
    <source>
        <dbReference type="ARBA" id="ARBA00023027"/>
    </source>
</evidence>
<evidence type="ECO:0000256" key="14">
    <source>
        <dbReference type="ARBA" id="ARBA00049069"/>
    </source>
</evidence>
<dbReference type="STRING" id="188477.A0A3S1B1V4"/>
<keyword evidence="12" id="KW-0275">Fatty acid biosynthesis</keyword>
<dbReference type="GO" id="GO:0048038">
    <property type="term" value="F:quinone binding"/>
    <property type="evidence" value="ECO:0007669"/>
    <property type="project" value="TreeGrafter"/>
</dbReference>
<evidence type="ECO:0000256" key="25">
    <source>
        <dbReference type="ARBA" id="ARBA00083258"/>
    </source>
</evidence>
<dbReference type="PROSITE" id="PS00061">
    <property type="entry name" value="ADH_SHORT"/>
    <property type="match status" value="1"/>
</dbReference>
<proteinExistence type="inferred from homology"/>
<dbReference type="EC" id="1.1.1.n12" evidence="4"/>
<evidence type="ECO:0000256" key="16">
    <source>
        <dbReference type="ARBA" id="ARBA00050435"/>
    </source>
</evidence>
<comment type="similarity">
    <text evidence="3">Belongs to the short-chain dehydrogenases/reductases (SDR) family.</text>
</comment>
<dbReference type="InterPro" id="IPR036291">
    <property type="entry name" value="NAD(P)-bd_dom_sf"/>
</dbReference>
<evidence type="ECO:0000256" key="6">
    <source>
        <dbReference type="ARBA" id="ARBA00022553"/>
    </source>
</evidence>
<comment type="subunit">
    <text evidence="18">Heterotetramer with CBR4; contains two molecules of HSD17B8 and CBR4.</text>
</comment>
<evidence type="ECO:0000256" key="10">
    <source>
        <dbReference type="ARBA" id="ARBA00023098"/>
    </source>
</evidence>
<sequence length="255" mass="26816">MASTSSNLLLAGRLAIVTGGGSGIGRAVCSIFAREGAKLAVVDLNKNSAEETVALLPQPSNHRAYSTNVALSAEVNSMVSQVQKDFGEVPSVAVHSAGIIKDSLFLHMKEQDFDDVIDVNLKGTFLVNQSLASVMSKANLPDCSIVNISSIIGKCGNIGQMNYAASKAGVIGMTKTAAKELAKYNIRVNAVLPGFIATPMTDQVPENIKQRIATMIPCKRMGTPEEIAEVCAFLASPRSSYMTGAAVEVTGGFNF</sequence>
<keyword evidence="7" id="KW-0276">Fatty acid metabolism</keyword>
<dbReference type="AlphaFoldDB" id="A0A3S1B1V4"/>
<dbReference type="EMBL" id="RQTK01001549">
    <property type="protein sequence ID" value="RUS69883.1"/>
    <property type="molecule type" value="Genomic_DNA"/>
</dbReference>
<evidence type="ECO:0000256" key="21">
    <source>
        <dbReference type="ARBA" id="ARBA00077835"/>
    </source>
</evidence>
<evidence type="ECO:0000256" key="11">
    <source>
        <dbReference type="ARBA" id="ARBA00023128"/>
    </source>
</evidence>
<evidence type="ECO:0000256" key="2">
    <source>
        <dbReference type="ARBA" id="ARBA00005194"/>
    </source>
</evidence>
<organism evidence="26 27">
    <name type="scientific">Elysia chlorotica</name>
    <name type="common">Eastern emerald elysia</name>
    <name type="synonym">Sea slug</name>
    <dbReference type="NCBI Taxonomy" id="188477"/>
    <lineage>
        <taxon>Eukaryota</taxon>
        <taxon>Metazoa</taxon>
        <taxon>Spiralia</taxon>
        <taxon>Lophotrochozoa</taxon>
        <taxon>Mollusca</taxon>
        <taxon>Gastropoda</taxon>
        <taxon>Heterobranchia</taxon>
        <taxon>Euthyneura</taxon>
        <taxon>Panpulmonata</taxon>
        <taxon>Sacoglossa</taxon>
        <taxon>Placobranchoidea</taxon>
        <taxon>Plakobranchidae</taxon>
        <taxon>Elysia</taxon>
    </lineage>
</organism>
<evidence type="ECO:0000256" key="13">
    <source>
        <dbReference type="ARBA" id="ARBA00037929"/>
    </source>
</evidence>
<keyword evidence="6" id="KW-0597">Phosphoprotein</keyword>
<evidence type="ECO:0000256" key="18">
    <source>
        <dbReference type="ARBA" id="ARBA00065174"/>
    </source>
</evidence>
<gene>
    <name evidence="26" type="ORF">EGW08_022360</name>
</gene>
<evidence type="ECO:0000256" key="19">
    <source>
        <dbReference type="ARBA" id="ARBA00066822"/>
    </source>
</evidence>
<keyword evidence="27" id="KW-1185">Reference proteome</keyword>
<dbReference type="EC" id="1.1.1.239" evidence="19"/>
<dbReference type="PANTHER" id="PTHR42760">
    <property type="entry name" value="SHORT-CHAIN DEHYDROGENASES/REDUCTASES FAMILY MEMBER"/>
    <property type="match status" value="1"/>
</dbReference>
<evidence type="ECO:0000256" key="17">
    <source>
        <dbReference type="ARBA" id="ARBA00052680"/>
    </source>
</evidence>
<dbReference type="GO" id="GO:0047035">
    <property type="term" value="F:testosterone dehydrogenase (NAD+) activity"/>
    <property type="evidence" value="ECO:0007669"/>
    <property type="project" value="UniProtKB-EC"/>
</dbReference>
<dbReference type="GO" id="GO:0004303">
    <property type="term" value="F:estradiol 17-beta-dehydrogenase [NAD(P)+] activity"/>
    <property type="evidence" value="ECO:0007669"/>
    <property type="project" value="UniProtKB-EC"/>
</dbReference>
<evidence type="ECO:0000256" key="12">
    <source>
        <dbReference type="ARBA" id="ARBA00023160"/>
    </source>
</evidence>
<dbReference type="GO" id="GO:0005759">
    <property type="term" value="C:mitochondrial matrix"/>
    <property type="evidence" value="ECO:0007669"/>
    <property type="project" value="UniProtKB-SubCell"/>
</dbReference>
<evidence type="ECO:0000256" key="15">
    <source>
        <dbReference type="ARBA" id="ARBA00050232"/>
    </source>
</evidence>
<dbReference type="InterPro" id="IPR020904">
    <property type="entry name" value="Sc_DH/Rdtase_CS"/>
</dbReference>
<comment type="catalytic activity">
    <reaction evidence="17">
        <text>a (3R)-3-hydroxyacyl-CoA + NAD(+) = a 3-oxoacyl-CoA + NADH + H(+)</text>
        <dbReference type="Rhea" id="RHEA:32711"/>
        <dbReference type="ChEBI" id="CHEBI:15378"/>
        <dbReference type="ChEBI" id="CHEBI:57319"/>
        <dbReference type="ChEBI" id="CHEBI:57540"/>
        <dbReference type="ChEBI" id="CHEBI:57945"/>
        <dbReference type="ChEBI" id="CHEBI:90726"/>
        <dbReference type="EC" id="1.1.1.n12"/>
    </reaction>
    <physiologicalReaction direction="left-to-right" evidence="17">
        <dbReference type="Rhea" id="RHEA:32712"/>
    </physiologicalReaction>
</comment>
<dbReference type="InterPro" id="IPR002347">
    <property type="entry name" value="SDR_fam"/>
</dbReference>
<evidence type="ECO:0000256" key="8">
    <source>
        <dbReference type="ARBA" id="ARBA00023002"/>
    </source>
</evidence>
<evidence type="ECO:0000256" key="24">
    <source>
        <dbReference type="ARBA" id="ARBA00083097"/>
    </source>
</evidence>
<protein>
    <recommendedName>
        <fullName evidence="20">(3R)-3-hydroxyacyl-CoA dehydrogenase</fullName>
        <ecNumber evidence="19">1.1.1.239</ecNumber>
        <ecNumber evidence="4">1.1.1.n12</ecNumber>
    </recommendedName>
    <alternativeName>
        <fullName evidence="22">17-beta-hydroxysteroid dehydrogenase 8</fullName>
    </alternativeName>
    <alternativeName>
        <fullName evidence="21">3-ketoacyl-[acyl-carrier-protein] reductase alpha subunit</fullName>
    </alternativeName>
    <alternativeName>
        <fullName evidence="24">3-oxoacyl-[acyl-carrier-protein] reductase</fullName>
    </alternativeName>
    <alternativeName>
        <fullName evidence="25">Estradiol 17-beta-dehydrogenase 8</fullName>
    </alternativeName>
    <alternativeName>
        <fullName evidence="23">Testosterone 17-beta-dehydrogenase 8</fullName>
    </alternativeName>
</protein>
<comment type="pathway">
    <text evidence="2">Lipid metabolism; fatty acid biosynthesis.</text>
</comment>
<evidence type="ECO:0000256" key="3">
    <source>
        <dbReference type="ARBA" id="ARBA00006484"/>
    </source>
</evidence>
<comment type="subcellular location">
    <subcellularLocation>
        <location evidence="1">Mitochondrion matrix</location>
    </subcellularLocation>
</comment>
<comment type="catalytic activity">
    <reaction evidence="14">
        <text>17beta-estradiol + NAD(+) = estrone + NADH + H(+)</text>
        <dbReference type="Rhea" id="RHEA:24612"/>
        <dbReference type="ChEBI" id="CHEBI:15378"/>
        <dbReference type="ChEBI" id="CHEBI:16469"/>
        <dbReference type="ChEBI" id="CHEBI:17263"/>
        <dbReference type="ChEBI" id="CHEBI:57540"/>
        <dbReference type="ChEBI" id="CHEBI:57945"/>
        <dbReference type="EC" id="1.1.1.62"/>
    </reaction>
    <physiologicalReaction direction="left-to-right" evidence="14">
        <dbReference type="Rhea" id="RHEA:24613"/>
    </physiologicalReaction>
    <physiologicalReaction direction="right-to-left" evidence="14">
        <dbReference type="Rhea" id="RHEA:24614"/>
    </physiologicalReaction>
</comment>
<evidence type="ECO:0000313" key="26">
    <source>
        <dbReference type="EMBL" id="RUS69883.1"/>
    </source>
</evidence>
<dbReference type="NCBIfam" id="NF009466">
    <property type="entry name" value="PRK12826.1-2"/>
    <property type="match status" value="1"/>
</dbReference>
<evidence type="ECO:0000256" key="4">
    <source>
        <dbReference type="ARBA" id="ARBA00012456"/>
    </source>
</evidence>
<accession>A0A3S1B1V4</accession>
<dbReference type="Proteomes" id="UP000271974">
    <property type="component" value="Unassembled WGS sequence"/>
</dbReference>
<dbReference type="PANTHER" id="PTHR42760:SF83">
    <property type="entry name" value="(3R)-3-HYDROXYACYL-COA DEHYDROGENASE"/>
    <property type="match status" value="1"/>
</dbReference>
<dbReference type="FunFam" id="3.40.50.720:FF:000231">
    <property type="entry name" value="Estradiol 17-beta-dehydrogenase 8"/>
    <property type="match status" value="1"/>
</dbReference>
<dbReference type="GO" id="GO:0006633">
    <property type="term" value="P:fatty acid biosynthetic process"/>
    <property type="evidence" value="ECO:0007669"/>
    <property type="project" value="UniProtKB-KW"/>
</dbReference>
<reference evidence="26 27" key="1">
    <citation type="submission" date="2019-01" db="EMBL/GenBank/DDBJ databases">
        <title>A draft genome assembly of the solar-powered sea slug Elysia chlorotica.</title>
        <authorList>
            <person name="Cai H."/>
            <person name="Li Q."/>
            <person name="Fang X."/>
            <person name="Li J."/>
            <person name="Curtis N.E."/>
            <person name="Altenburger A."/>
            <person name="Shibata T."/>
            <person name="Feng M."/>
            <person name="Maeda T."/>
            <person name="Schwartz J.A."/>
            <person name="Shigenobu S."/>
            <person name="Lundholm N."/>
            <person name="Nishiyama T."/>
            <person name="Yang H."/>
            <person name="Hasebe M."/>
            <person name="Li S."/>
            <person name="Pierce S.K."/>
            <person name="Wang J."/>
        </authorList>
    </citation>
    <scope>NUCLEOTIDE SEQUENCE [LARGE SCALE GENOMIC DNA]</scope>
    <source>
        <strain evidence="26">EC2010</strain>
        <tissue evidence="26">Whole organism of an adult</tissue>
    </source>
</reference>
<evidence type="ECO:0000256" key="20">
    <source>
        <dbReference type="ARBA" id="ARBA00070911"/>
    </source>
</evidence>
<evidence type="ECO:0000256" key="22">
    <source>
        <dbReference type="ARBA" id="ARBA00081419"/>
    </source>
</evidence>
<evidence type="ECO:0000256" key="7">
    <source>
        <dbReference type="ARBA" id="ARBA00022832"/>
    </source>
</evidence>
<comment type="caution">
    <text evidence="26">The sequence shown here is derived from an EMBL/GenBank/DDBJ whole genome shotgun (WGS) entry which is preliminary data.</text>
</comment>
<keyword evidence="8" id="KW-0560">Oxidoreductase</keyword>
<dbReference type="PRINTS" id="PR00081">
    <property type="entry name" value="GDHRDH"/>
</dbReference>
<dbReference type="Pfam" id="PF13561">
    <property type="entry name" value="adh_short_C2"/>
    <property type="match status" value="1"/>
</dbReference>